<evidence type="ECO:0000256" key="4">
    <source>
        <dbReference type="ARBA" id="ARBA00022670"/>
    </source>
</evidence>
<dbReference type="Pfam" id="PF00326">
    <property type="entry name" value="Peptidase_S9"/>
    <property type="match status" value="1"/>
</dbReference>
<dbReference type="InterPro" id="IPR051167">
    <property type="entry name" value="Prolyl_oligopep/macrocyclase"/>
</dbReference>
<dbReference type="SUPFAM" id="SSF53474">
    <property type="entry name" value="alpha/beta-Hydrolases"/>
    <property type="match status" value="1"/>
</dbReference>
<accession>A0AAT9LES9</accession>
<comment type="similarity">
    <text evidence="2">Belongs to the peptidase S9A family.</text>
</comment>
<feature type="domain" description="Peptidase S9 prolyl oligopeptidase catalytic" evidence="7">
    <location>
        <begin position="474"/>
        <end position="685"/>
    </location>
</feature>
<protein>
    <recommendedName>
        <fullName evidence="3">prolyl oligopeptidase</fullName>
        <ecNumber evidence="3">3.4.21.26</ecNumber>
    </recommendedName>
</protein>
<evidence type="ECO:0000256" key="3">
    <source>
        <dbReference type="ARBA" id="ARBA00011897"/>
    </source>
</evidence>
<evidence type="ECO:0000256" key="2">
    <source>
        <dbReference type="ARBA" id="ARBA00005228"/>
    </source>
</evidence>
<proteinExistence type="inferred from homology"/>
<dbReference type="PRINTS" id="PR00862">
    <property type="entry name" value="PROLIGOPTASE"/>
</dbReference>
<evidence type="ECO:0000259" key="7">
    <source>
        <dbReference type="Pfam" id="PF00326"/>
    </source>
</evidence>
<name>A0AAT9LES9_9FIRM</name>
<organism evidence="9">
    <name type="scientific">Candidatus Fermentithermobacillus carboniphilus</name>
    <dbReference type="NCBI Taxonomy" id="3085328"/>
    <lineage>
        <taxon>Bacteria</taxon>
        <taxon>Bacillati</taxon>
        <taxon>Bacillota</taxon>
        <taxon>Candidatus Fermentithermobacillia</taxon>
        <taxon>Candidatus Fermentithermobacillales</taxon>
        <taxon>Candidatus Fermentithermobacillaceae</taxon>
        <taxon>Candidatus Fermentithermobacillus</taxon>
    </lineage>
</organism>
<dbReference type="Gene3D" id="2.130.10.120">
    <property type="entry name" value="Prolyl oligopeptidase, N-terminal domain"/>
    <property type="match status" value="1"/>
</dbReference>
<evidence type="ECO:0000259" key="8">
    <source>
        <dbReference type="Pfam" id="PF02897"/>
    </source>
</evidence>
<dbReference type="Gene3D" id="3.40.50.1820">
    <property type="entry name" value="alpha/beta hydrolase"/>
    <property type="match status" value="1"/>
</dbReference>
<dbReference type="GO" id="GO:0070012">
    <property type="term" value="F:oligopeptidase activity"/>
    <property type="evidence" value="ECO:0007669"/>
    <property type="project" value="TreeGrafter"/>
</dbReference>
<gene>
    <name evidence="9" type="ORF">IMF26_03630</name>
</gene>
<dbReference type="InterPro" id="IPR002470">
    <property type="entry name" value="Peptidase_S9A"/>
</dbReference>
<keyword evidence="4" id="KW-0645">Protease</keyword>
<evidence type="ECO:0000256" key="5">
    <source>
        <dbReference type="ARBA" id="ARBA00022801"/>
    </source>
</evidence>
<reference evidence="9" key="2">
    <citation type="journal article" date="2023" name="Biology">
        <title>Prokaryotic Life Associated with Coal-Fire Gas Vents Revealed by Metagenomics.</title>
        <authorList>
            <person name="Kadnikov V.V."/>
            <person name="Mardanov A.V."/>
            <person name="Beletsky A.V."/>
            <person name="Karnachuk O.V."/>
            <person name="Ravin N.V."/>
        </authorList>
    </citation>
    <scope>NUCLEOTIDE SEQUENCE</scope>
    <source>
        <strain evidence="9">Bu02</strain>
    </source>
</reference>
<dbReference type="SUPFAM" id="SSF50993">
    <property type="entry name" value="Peptidase/esterase 'gauge' domain"/>
    <property type="match status" value="1"/>
</dbReference>
<keyword evidence="6" id="KW-0720">Serine protease</keyword>
<dbReference type="GO" id="GO:0006508">
    <property type="term" value="P:proteolysis"/>
    <property type="evidence" value="ECO:0007669"/>
    <property type="project" value="UniProtKB-KW"/>
</dbReference>
<dbReference type="KEGG" id="fcz:IMF26_03630"/>
<dbReference type="EC" id="3.4.21.26" evidence="3"/>
<dbReference type="PROSITE" id="PS00708">
    <property type="entry name" value="PRO_ENDOPEP_SER"/>
    <property type="match status" value="1"/>
</dbReference>
<dbReference type="AlphaFoldDB" id="A0AAT9LES9"/>
<evidence type="ECO:0000256" key="1">
    <source>
        <dbReference type="ARBA" id="ARBA00001070"/>
    </source>
</evidence>
<evidence type="ECO:0000313" key="9">
    <source>
        <dbReference type="EMBL" id="QUL99564.1"/>
    </source>
</evidence>
<dbReference type="FunFam" id="3.40.50.1820:FF:000005">
    <property type="entry name" value="Prolyl endopeptidase"/>
    <property type="match status" value="1"/>
</dbReference>
<dbReference type="InterPro" id="IPR002471">
    <property type="entry name" value="Pept_S9_AS"/>
</dbReference>
<dbReference type="EMBL" id="CP062796">
    <property type="protein sequence ID" value="QUL99564.1"/>
    <property type="molecule type" value="Genomic_DNA"/>
</dbReference>
<dbReference type="GO" id="GO:0004252">
    <property type="term" value="F:serine-type endopeptidase activity"/>
    <property type="evidence" value="ECO:0007669"/>
    <property type="project" value="UniProtKB-EC"/>
</dbReference>
<feature type="domain" description="Peptidase S9A N-terminal" evidence="8">
    <location>
        <begin position="5"/>
        <end position="403"/>
    </location>
</feature>
<dbReference type="InterPro" id="IPR001375">
    <property type="entry name" value="Peptidase_S9_cat"/>
</dbReference>
<dbReference type="InterPro" id="IPR029058">
    <property type="entry name" value="AB_hydrolase_fold"/>
</dbReference>
<dbReference type="PANTHER" id="PTHR42881">
    <property type="entry name" value="PROLYL ENDOPEPTIDASE"/>
    <property type="match status" value="1"/>
</dbReference>
<dbReference type="InterPro" id="IPR023302">
    <property type="entry name" value="Pept_S9A_N"/>
</dbReference>
<dbReference type="PANTHER" id="PTHR42881:SF2">
    <property type="entry name" value="PROLYL ENDOPEPTIDASE"/>
    <property type="match status" value="1"/>
</dbReference>
<comment type="catalytic activity">
    <reaction evidence="1">
        <text>Hydrolysis of Pro-|-Xaa &gt;&gt; Ala-|-Xaa in oligopeptides.</text>
        <dbReference type="EC" id="3.4.21.26"/>
    </reaction>
</comment>
<reference evidence="9" key="1">
    <citation type="submission" date="2020-10" db="EMBL/GenBank/DDBJ databases">
        <authorList>
            <person name="Kadnikov V."/>
            <person name="Beletsky A.V."/>
            <person name="Mardanov A.V."/>
            <person name="Karnachuk O.V."/>
            <person name="Ravin N.V."/>
        </authorList>
    </citation>
    <scope>NUCLEOTIDE SEQUENCE</scope>
    <source>
        <strain evidence="9">Bu02</strain>
    </source>
</reference>
<sequence>MPEPPPTPKRPVTDNVHGTLIEDPYRWLEDGNSPETLEWTRAQNERTETVLSQLPERGFLQKRLLEIIQEDTIGSLTLRGGKLFYTVRKKGAQQPILCVRGIDPGSHERVLLDPNEASAKGIVALDWWYPSPDGKMLAYGYSERGDEWSVLRVLDVETQTILPDLIERTRYSQVAWKKDNRSFYYGRYPKPGEVPPGEENYHRHIFHHTLGQDPAQDPKVFGEGLPKHDMPGASLSDDGNYLLITVNHGWNSTDLYVRDETRPASPFVTIVEGEDAIFQGTIIGDTLYMLTNYKAPRYRLLAVDLKHPERENWKEIIPEDPDFTLSSFEVVKGHIVVSALKDAISHLFVYDLNGESKREIPLPFLGTVGHVTGEPSSSRFFFTFESFAVAPAIYSYDVEKDTVPQVFLSSAQPVSPDSIEIKQVFYPSKDGTRIPMFILHKKSLRPGSRGPVPTVLSGYGGFNISRTPTYSPMIIPWLERGGVYASANLRGGSEYGEAWHRAGMLDKKQNVFDDFIAAGEYLISKGYTDEDHLGIWGRSNGGLLVGAALTQRPDLFRAVACGVPLLDMVRYHKFLIAYLWTSEYGNPDDPEAFRWLYAYSPYHRVREGVSYPAIYTYTATSDTRVDPMHARKMTAILQDVSSRCPSKGPVLLLVESDAGHGVGKPVYKVVEEQANIWAFLAWQLGLNMVDD</sequence>
<evidence type="ECO:0000256" key="6">
    <source>
        <dbReference type="ARBA" id="ARBA00022825"/>
    </source>
</evidence>
<dbReference type="Pfam" id="PF02897">
    <property type="entry name" value="Peptidase_S9_N"/>
    <property type="match status" value="1"/>
</dbReference>
<dbReference type="GO" id="GO:0005829">
    <property type="term" value="C:cytosol"/>
    <property type="evidence" value="ECO:0007669"/>
    <property type="project" value="TreeGrafter"/>
</dbReference>
<keyword evidence="5" id="KW-0378">Hydrolase</keyword>